<evidence type="ECO:0000256" key="5">
    <source>
        <dbReference type="ARBA" id="ARBA00022692"/>
    </source>
</evidence>
<feature type="transmembrane region" description="Helical" evidence="9">
    <location>
        <begin position="286"/>
        <end position="304"/>
    </location>
</feature>
<keyword evidence="7 9" id="KW-0472">Membrane</keyword>
<evidence type="ECO:0000313" key="10">
    <source>
        <dbReference type="EMBL" id="MDT8898940.1"/>
    </source>
</evidence>
<reference evidence="10 11" key="1">
    <citation type="submission" date="2023-07" db="EMBL/GenBank/DDBJ databases">
        <title>Novel species of Thermanaerothrix with wide hydrolytic capabilities.</title>
        <authorList>
            <person name="Zayulina K.S."/>
            <person name="Podosokorskaya O.A."/>
            <person name="Elcheninov A.G."/>
        </authorList>
    </citation>
    <scope>NUCLEOTIDE SEQUENCE [LARGE SCALE GENOMIC DNA]</scope>
    <source>
        <strain evidence="10 11">4228-RoL</strain>
    </source>
</reference>
<sequence>MAEPGSKTRPSKSGFQNNVLIKTVVNTAPIYIVLIVLLLLVRVVNPNFFDPNVFLGFLKRSAPVMILAAGQLFVIATGGFDLSMGAIILMVVLGGALLTNNDPNRTWWSILTLLGLGSIIGFLNGAITSFLRIPSFITTLGMQLVVRGAILLASGGAPSGYLPDNFRVFGRGNILGVGEVQIPWALIVLVIVAAGDIFLMQRSNLGKQILAVGDNPRAAALSGVRVPQVRILAFILSAIAAVIAGILYGGFSGTSRDAGQGYELQAIAAVVLGGARLGGGQGSVPAVMAGALSLQALFTLLNLLGLPKPLRDAVEGLIIIGAATYSAFRSRQSDNS</sequence>
<keyword evidence="4" id="KW-0997">Cell inner membrane</keyword>
<evidence type="ECO:0000256" key="6">
    <source>
        <dbReference type="ARBA" id="ARBA00022989"/>
    </source>
</evidence>
<keyword evidence="2" id="KW-0813">Transport</keyword>
<evidence type="ECO:0000256" key="8">
    <source>
        <dbReference type="ARBA" id="ARBA00039381"/>
    </source>
</evidence>
<accession>A0ABU3NQ37</accession>
<feature type="transmembrane region" description="Helical" evidence="9">
    <location>
        <begin position="20"/>
        <end position="41"/>
    </location>
</feature>
<evidence type="ECO:0000313" key="11">
    <source>
        <dbReference type="Proteomes" id="UP001254165"/>
    </source>
</evidence>
<dbReference type="RefSeq" id="WP_315625613.1">
    <property type="nucleotide sequence ID" value="NZ_JAUHMF010000002.1"/>
</dbReference>
<feature type="transmembrane region" description="Helical" evidence="9">
    <location>
        <begin position="62"/>
        <end position="95"/>
    </location>
</feature>
<evidence type="ECO:0000256" key="9">
    <source>
        <dbReference type="SAM" id="Phobius"/>
    </source>
</evidence>
<dbReference type="CDD" id="cd06579">
    <property type="entry name" value="TM_PBP1_transp_AraH_like"/>
    <property type="match status" value="1"/>
</dbReference>
<dbReference type="PANTHER" id="PTHR32196">
    <property type="entry name" value="ABC TRANSPORTER PERMEASE PROTEIN YPHD-RELATED-RELATED"/>
    <property type="match status" value="1"/>
</dbReference>
<proteinExistence type="predicted"/>
<feature type="transmembrane region" description="Helical" evidence="9">
    <location>
        <begin position="107"/>
        <end position="132"/>
    </location>
</feature>
<dbReference type="PANTHER" id="PTHR32196:SF71">
    <property type="entry name" value="AUTOINDUCER 2 IMPORT SYSTEM PERMEASE PROTEIN LSRD"/>
    <property type="match status" value="1"/>
</dbReference>
<organism evidence="10 11">
    <name type="scientific">Thermanaerothrix solaris</name>
    <dbReference type="NCBI Taxonomy" id="3058434"/>
    <lineage>
        <taxon>Bacteria</taxon>
        <taxon>Bacillati</taxon>
        <taxon>Chloroflexota</taxon>
        <taxon>Anaerolineae</taxon>
        <taxon>Anaerolineales</taxon>
        <taxon>Anaerolineaceae</taxon>
        <taxon>Thermanaerothrix</taxon>
    </lineage>
</organism>
<keyword evidence="11" id="KW-1185">Reference proteome</keyword>
<comment type="caution">
    <text evidence="10">The sequence shown here is derived from an EMBL/GenBank/DDBJ whole genome shotgun (WGS) entry which is preliminary data.</text>
</comment>
<evidence type="ECO:0000256" key="2">
    <source>
        <dbReference type="ARBA" id="ARBA00022448"/>
    </source>
</evidence>
<feature type="transmembrane region" description="Helical" evidence="9">
    <location>
        <begin position="231"/>
        <end position="251"/>
    </location>
</feature>
<keyword evidence="6 9" id="KW-1133">Transmembrane helix</keyword>
<dbReference type="Proteomes" id="UP001254165">
    <property type="component" value="Unassembled WGS sequence"/>
</dbReference>
<feature type="transmembrane region" description="Helical" evidence="9">
    <location>
        <begin position="182"/>
        <end position="200"/>
    </location>
</feature>
<evidence type="ECO:0000256" key="4">
    <source>
        <dbReference type="ARBA" id="ARBA00022519"/>
    </source>
</evidence>
<keyword evidence="3" id="KW-1003">Cell membrane</keyword>
<gene>
    <name evidence="10" type="ORF">QYE77_11760</name>
</gene>
<feature type="transmembrane region" description="Helical" evidence="9">
    <location>
        <begin position="144"/>
        <end position="162"/>
    </location>
</feature>
<comment type="subcellular location">
    <subcellularLocation>
        <location evidence="1">Cell membrane</location>
        <topology evidence="1">Multi-pass membrane protein</topology>
    </subcellularLocation>
</comment>
<protein>
    <recommendedName>
        <fullName evidence="8">Autoinducer 2 import system permease protein LsrD</fullName>
    </recommendedName>
</protein>
<dbReference type="EMBL" id="JAUHMF010000002">
    <property type="protein sequence ID" value="MDT8898940.1"/>
    <property type="molecule type" value="Genomic_DNA"/>
</dbReference>
<dbReference type="InterPro" id="IPR001851">
    <property type="entry name" value="ABC_transp_permease"/>
</dbReference>
<evidence type="ECO:0000256" key="1">
    <source>
        <dbReference type="ARBA" id="ARBA00004651"/>
    </source>
</evidence>
<evidence type="ECO:0000256" key="7">
    <source>
        <dbReference type="ARBA" id="ARBA00023136"/>
    </source>
</evidence>
<keyword evidence="5 9" id="KW-0812">Transmembrane</keyword>
<evidence type="ECO:0000256" key="3">
    <source>
        <dbReference type="ARBA" id="ARBA00022475"/>
    </source>
</evidence>
<dbReference type="Pfam" id="PF02653">
    <property type="entry name" value="BPD_transp_2"/>
    <property type="match status" value="1"/>
</dbReference>
<name>A0ABU3NQ37_9CHLR</name>